<dbReference type="PANTHER" id="PTHR16222">
    <property type="entry name" value="ADP-RIBOSYLGLYCOHYDROLASE"/>
    <property type="match status" value="1"/>
</dbReference>
<comment type="cofactor">
    <cofactor evidence="1">
        <name>Mg(2+)</name>
        <dbReference type="ChEBI" id="CHEBI:18420"/>
    </cofactor>
    <text evidence="1">Binds 2 magnesium ions per subunit.</text>
</comment>
<dbReference type="Proteomes" id="UP001239445">
    <property type="component" value="Unassembled WGS sequence"/>
</dbReference>
<dbReference type="SUPFAM" id="SSF101478">
    <property type="entry name" value="ADP-ribosylglycohydrolase"/>
    <property type="match status" value="1"/>
</dbReference>
<feature type="binding site" evidence="1">
    <location>
        <position position="328"/>
    </location>
    <ligand>
        <name>Mg(2+)</name>
        <dbReference type="ChEBI" id="CHEBI:18420"/>
        <label>1</label>
    </ligand>
</feature>
<accession>A0AAJ0B9V4</accession>
<dbReference type="InterPro" id="IPR005502">
    <property type="entry name" value="Ribosyl_crysJ1"/>
</dbReference>
<dbReference type="Pfam" id="PF03747">
    <property type="entry name" value="ADP_ribosyl_GH"/>
    <property type="match status" value="1"/>
</dbReference>
<name>A0AAJ0B9V4_9PEZI</name>
<protein>
    <submittedName>
        <fullName evidence="3">ADP-ribosylglycohydrolase</fullName>
    </submittedName>
</protein>
<dbReference type="GO" id="GO:0046872">
    <property type="term" value="F:metal ion binding"/>
    <property type="evidence" value="ECO:0007669"/>
    <property type="project" value="UniProtKB-KW"/>
</dbReference>
<evidence type="ECO:0000313" key="3">
    <source>
        <dbReference type="EMBL" id="KAK1752842.1"/>
    </source>
</evidence>
<feature type="binding site" evidence="1">
    <location>
        <position position="83"/>
    </location>
    <ligand>
        <name>Mg(2+)</name>
        <dbReference type="ChEBI" id="CHEBI:18420"/>
        <label>1</label>
    </ligand>
</feature>
<dbReference type="InterPro" id="IPR050792">
    <property type="entry name" value="ADP-ribosylglycohydrolase"/>
</dbReference>
<feature type="region of interest" description="Disordered" evidence="2">
    <location>
        <begin position="428"/>
        <end position="453"/>
    </location>
</feature>
<reference evidence="3" key="1">
    <citation type="submission" date="2023-06" db="EMBL/GenBank/DDBJ databases">
        <title>Genome-scale phylogeny and comparative genomics of the fungal order Sordariales.</title>
        <authorList>
            <consortium name="Lawrence Berkeley National Laboratory"/>
            <person name="Hensen N."/>
            <person name="Bonometti L."/>
            <person name="Westerberg I."/>
            <person name="Brannstrom I.O."/>
            <person name="Guillou S."/>
            <person name="Cros-Aarteil S."/>
            <person name="Calhoun S."/>
            <person name="Haridas S."/>
            <person name="Kuo A."/>
            <person name="Mondo S."/>
            <person name="Pangilinan J."/>
            <person name="Riley R."/>
            <person name="Labutti K."/>
            <person name="Andreopoulos B."/>
            <person name="Lipzen A."/>
            <person name="Chen C."/>
            <person name="Yanf M."/>
            <person name="Daum C."/>
            <person name="Ng V."/>
            <person name="Clum A."/>
            <person name="Steindorff A."/>
            <person name="Ohm R."/>
            <person name="Martin F."/>
            <person name="Silar P."/>
            <person name="Natvig D."/>
            <person name="Lalanne C."/>
            <person name="Gautier V."/>
            <person name="Ament-Velasquez S.L."/>
            <person name="Kruys A."/>
            <person name="Hutchinson M.I."/>
            <person name="Powell A.J."/>
            <person name="Barry K."/>
            <person name="Miller A.N."/>
            <person name="Grigoriev I.V."/>
            <person name="Debuchy R."/>
            <person name="Gladieux P."/>
            <person name="Thoren M.H."/>
            <person name="Johannesson H."/>
        </authorList>
    </citation>
    <scope>NUCLEOTIDE SEQUENCE</scope>
    <source>
        <strain evidence="3">PSN4</strain>
    </source>
</reference>
<keyword evidence="1" id="KW-0460">Magnesium</keyword>
<evidence type="ECO:0000313" key="4">
    <source>
        <dbReference type="Proteomes" id="UP001239445"/>
    </source>
</evidence>
<comment type="caution">
    <text evidence="3">The sequence shown here is derived from an EMBL/GenBank/DDBJ whole genome shotgun (WGS) entry which is preliminary data.</text>
</comment>
<keyword evidence="1" id="KW-0479">Metal-binding</keyword>
<feature type="binding site" evidence="1">
    <location>
        <position position="329"/>
    </location>
    <ligand>
        <name>Mg(2+)</name>
        <dbReference type="ChEBI" id="CHEBI:18420"/>
        <label>1</label>
    </ligand>
</feature>
<feature type="binding site" evidence="1">
    <location>
        <position position="82"/>
    </location>
    <ligand>
        <name>Mg(2+)</name>
        <dbReference type="ChEBI" id="CHEBI:18420"/>
        <label>1</label>
    </ligand>
</feature>
<dbReference type="PANTHER" id="PTHR16222:SF28">
    <property type="entry name" value="ADP-RIBOSYLGLYCOHYDROLASE"/>
    <property type="match status" value="1"/>
</dbReference>
<sequence>MALPTLDPASADILLRDALCDRVAGVMFGSALGDTIGLYTEFLSAAAALEAYPSRTFTLVPSPTPFKFDMHRASKPAAHWTDDTDHALLLLLAFLHTAEAPSPTHNPLPTQQALAARLRIWVQQGLRPLETMPLGLGRLVGTVVASKDFETEPARVARECWEKTGKTVAPNGSLMRTHPLGLMCMFRDEEEAFTLAADMSIVTHADPRCVLACVVGTALVRAVARGEVREEKDVDRVVERARTWFAGYSSDRIDADELLQHINPASFEALKLDDPPSIGYVYKTLGSGLLLLRLAMRRLAEAKRSLLTKSKLFEELITELVMCGGDADTNACFAGALVGGYLGYGYLPDHWKHGLTHGEWLMSKSDALCLVLGLKDGHYHGQQDKDTHLDGGKGHISQDEMEGRWMVLQSGVAKKMEDHAKANATKVTKGKANSGWSVSLPWQGKTTGDRSGR</sequence>
<keyword evidence="4" id="KW-1185">Reference proteome</keyword>
<feature type="binding site" evidence="1">
    <location>
        <position position="81"/>
    </location>
    <ligand>
        <name>Mg(2+)</name>
        <dbReference type="ChEBI" id="CHEBI:18420"/>
        <label>1</label>
    </ligand>
</feature>
<evidence type="ECO:0000256" key="2">
    <source>
        <dbReference type="SAM" id="MobiDB-lite"/>
    </source>
</evidence>
<proteinExistence type="predicted"/>
<dbReference type="AlphaFoldDB" id="A0AAJ0B9V4"/>
<feature type="binding site" evidence="1">
    <location>
        <position position="326"/>
    </location>
    <ligand>
        <name>Mg(2+)</name>
        <dbReference type="ChEBI" id="CHEBI:18420"/>
        <label>1</label>
    </ligand>
</feature>
<dbReference type="EMBL" id="MU839838">
    <property type="protein sequence ID" value="KAK1752842.1"/>
    <property type="molecule type" value="Genomic_DNA"/>
</dbReference>
<evidence type="ECO:0000256" key="1">
    <source>
        <dbReference type="PIRSR" id="PIRSR605502-1"/>
    </source>
</evidence>
<dbReference type="InterPro" id="IPR036705">
    <property type="entry name" value="Ribosyl_crysJ1_sf"/>
</dbReference>
<organism evidence="3 4">
    <name type="scientific">Echria macrotheca</name>
    <dbReference type="NCBI Taxonomy" id="438768"/>
    <lineage>
        <taxon>Eukaryota</taxon>
        <taxon>Fungi</taxon>
        <taxon>Dikarya</taxon>
        <taxon>Ascomycota</taxon>
        <taxon>Pezizomycotina</taxon>
        <taxon>Sordariomycetes</taxon>
        <taxon>Sordariomycetidae</taxon>
        <taxon>Sordariales</taxon>
        <taxon>Schizotheciaceae</taxon>
        <taxon>Echria</taxon>
    </lineage>
</organism>
<dbReference type="Gene3D" id="1.10.4080.10">
    <property type="entry name" value="ADP-ribosylation/Crystallin J1"/>
    <property type="match status" value="1"/>
</dbReference>
<gene>
    <name evidence="3" type="ORF">QBC47DRAFT_48687</name>
</gene>